<name>A0A2S9QSB6_9MICO</name>
<dbReference type="Gene3D" id="1.10.10.10">
    <property type="entry name" value="Winged helix-like DNA-binding domain superfamily/Winged helix DNA-binding domain"/>
    <property type="match status" value="1"/>
</dbReference>
<dbReference type="Pfam" id="PF07848">
    <property type="entry name" value="PaaX"/>
    <property type="match status" value="1"/>
</dbReference>
<dbReference type="AlphaFoldDB" id="A0A2S9QSB6"/>
<dbReference type="OrthoDB" id="2270427at2"/>
<keyword evidence="5" id="KW-1185">Reference proteome</keyword>
<gene>
    <name evidence="4" type="ORF">B4915_01515</name>
</gene>
<dbReference type="InterPro" id="IPR036388">
    <property type="entry name" value="WH-like_DNA-bd_sf"/>
</dbReference>
<comment type="caution">
    <text evidence="4">The sequence shown here is derived from an EMBL/GenBank/DDBJ whole genome shotgun (WGS) entry which is preliminary data.</text>
</comment>
<reference evidence="4 5" key="1">
    <citation type="journal article" date="2017" name="New Microbes New Infect">
        <title>Genome sequence of 'Leucobacter massiliensis' sp. nov. isolated from human pharynx after travel to the 2014 Hajj.</title>
        <authorList>
            <person name="Leangapichart T."/>
            <person name="Gautret P."/>
            <person name="Nguyen T.T."/>
            <person name="Armstrong N."/>
            <person name="Rolain J.M."/>
        </authorList>
    </citation>
    <scope>NUCLEOTIDE SEQUENCE [LARGE SCALE GENOMIC DNA]</scope>
    <source>
        <strain evidence="4 5">122RC15</strain>
    </source>
</reference>
<dbReference type="InterPro" id="IPR012906">
    <property type="entry name" value="PaaX-like_N"/>
</dbReference>
<dbReference type="GO" id="GO:0006351">
    <property type="term" value="P:DNA-templated transcription"/>
    <property type="evidence" value="ECO:0007669"/>
    <property type="project" value="InterPro"/>
</dbReference>
<evidence type="ECO:0008006" key="6">
    <source>
        <dbReference type="Google" id="ProtNLM"/>
    </source>
</evidence>
<feature type="domain" description="Transcriptional repressor PaaX-like central Cas2-like" evidence="3">
    <location>
        <begin position="102"/>
        <end position="171"/>
    </location>
</feature>
<feature type="domain" description="Transcriptional repressor PaaX-like C-terminal" evidence="2">
    <location>
        <begin position="183"/>
        <end position="270"/>
    </location>
</feature>
<dbReference type="InterPro" id="IPR011965">
    <property type="entry name" value="PaaX_trns_reg"/>
</dbReference>
<evidence type="ECO:0000313" key="4">
    <source>
        <dbReference type="EMBL" id="PRI12486.1"/>
    </source>
</evidence>
<dbReference type="PANTHER" id="PTHR30319:SF1">
    <property type="entry name" value="TRANSCRIPTIONAL REPRESSOR PAAX"/>
    <property type="match status" value="1"/>
</dbReference>
<dbReference type="Pfam" id="PF20803">
    <property type="entry name" value="PaaX_M"/>
    <property type="match status" value="1"/>
</dbReference>
<dbReference type="Pfam" id="PF08223">
    <property type="entry name" value="PaaX_C"/>
    <property type="match status" value="1"/>
</dbReference>
<proteinExistence type="predicted"/>
<dbReference type="Gene3D" id="1.20.58.1460">
    <property type="match status" value="1"/>
</dbReference>
<dbReference type="EMBL" id="MWZD01000012">
    <property type="protein sequence ID" value="PRI12486.1"/>
    <property type="molecule type" value="Genomic_DNA"/>
</dbReference>
<evidence type="ECO:0000313" key="5">
    <source>
        <dbReference type="Proteomes" id="UP000238650"/>
    </source>
</evidence>
<sequence>MLDDLDSRPGSATSLVRTIAGEVLREHGDWLPSTVLVELLRGVGVSPERGRTALARVRAKGLIVAERRGPRAGYALSPAASELLARGDRRIREPRAMRDGDPWCLVSFSVPESLRHQRHQLRRRLSWIGAGNVSQGLWILPAVLLAEAEGIVRRLGLADRVTLFVSHEVRGALSPRELAGQWWDLAAIRLLHERFLAAHATALDAWEAEPSDAHAFRLWIAALDAWRPIPYLDPGLPPAMLPPDWPGARSAECYLRLRRTLATPAAAHAAALARG</sequence>
<feature type="domain" description="Transcriptional repressor PaaX-like N-terminal" evidence="1">
    <location>
        <begin position="12"/>
        <end position="78"/>
    </location>
</feature>
<dbReference type="Proteomes" id="UP000238650">
    <property type="component" value="Unassembled WGS sequence"/>
</dbReference>
<dbReference type="InterPro" id="IPR013225">
    <property type="entry name" value="PaaX_C"/>
</dbReference>
<dbReference type="Gene3D" id="3.30.70.2650">
    <property type="match status" value="1"/>
</dbReference>
<dbReference type="PIRSF" id="PIRSF020623">
    <property type="entry name" value="PaaX"/>
    <property type="match status" value="1"/>
</dbReference>
<organism evidence="4 5">
    <name type="scientific">Leucobacter massiliensis</name>
    <dbReference type="NCBI Taxonomy" id="1686285"/>
    <lineage>
        <taxon>Bacteria</taxon>
        <taxon>Bacillati</taxon>
        <taxon>Actinomycetota</taxon>
        <taxon>Actinomycetes</taxon>
        <taxon>Micrococcales</taxon>
        <taxon>Microbacteriaceae</taxon>
        <taxon>Leucobacter</taxon>
    </lineage>
</organism>
<dbReference type="InterPro" id="IPR048846">
    <property type="entry name" value="PaaX-like_central"/>
</dbReference>
<evidence type="ECO:0000259" key="3">
    <source>
        <dbReference type="Pfam" id="PF20803"/>
    </source>
</evidence>
<evidence type="ECO:0000259" key="2">
    <source>
        <dbReference type="Pfam" id="PF08223"/>
    </source>
</evidence>
<protein>
    <recommendedName>
        <fullName evidence="6">PaaX family transcriptional regulator</fullName>
    </recommendedName>
</protein>
<dbReference type="PANTHER" id="PTHR30319">
    <property type="entry name" value="PHENYLACETIC ACID REGULATOR-RELATED TRANSCRIPTIONAL REPRESSOR"/>
    <property type="match status" value="1"/>
</dbReference>
<evidence type="ECO:0000259" key="1">
    <source>
        <dbReference type="Pfam" id="PF07848"/>
    </source>
</evidence>
<accession>A0A2S9QSB6</accession>